<dbReference type="PANTHER" id="PTHR32060:SF30">
    <property type="entry name" value="CARBOXY-TERMINAL PROCESSING PROTEASE CTPA"/>
    <property type="match status" value="1"/>
</dbReference>
<dbReference type="AlphaFoldDB" id="A0A4R2EML0"/>
<dbReference type="SUPFAM" id="SSF52096">
    <property type="entry name" value="ClpP/crotonase"/>
    <property type="match status" value="1"/>
</dbReference>
<gene>
    <name evidence="2" type="ORF">CLV25_10654</name>
</gene>
<dbReference type="OrthoDB" id="5480566at2"/>
<dbReference type="Gene3D" id="3.90.226.10">
    <property type="entry name" value="2-enoyl-CoA Hydratase, Chain A, domain 1"/>
    <property type="match status" value="1"/>
</dbReference>
<dbReference type="PANTHER" id="PTHR32060">
    <property type="entry name" value="TAIL-SPECIFIC PROTEASE"/>
    <property type="match status" value="1"/>
</dbReference>
<dbReference type="GO" id="GO:0030288">
    <property type="term" value="C:outer membrane-bounded periplasmic space"/>
    <property type="evidence" value="ECO:0007669"/>
    <property type="project" value="TreeGrafter"/>
</dbReference>
<dbReference type="Pfam" id="PF03572">
    <property type="entry name" value="Peptidase_S41"/>
    <property type="match status" value="1"/>
</dbReference>
<dbReference type="InterPro" id="IPR029045">
    <property type="entry name" value="ClpP/crotonase-like_dom_sf"/>
</dbReference>
<dbReference type="PROSITE" id="PS51257">
    <property type="entry name" value="PROKAR_LIPOPROTEIN"/>
    <property type="match status" value="1"/>
</dbReference>
<feature type="domain" description="Tail specific protease" evidence="1">
    <location>
        <begin position="256"/>
        <end position="500"/>
    </location>
</feature>
<dbReference type="GO" id="GO:0007165">
    <property type="term" value="P:signal transduction"/>
    <property type="evidence" value="ECO:0007669"/>
    <property type="project" value="TreeGrafter"/>
</dbReference>
<keyword evidence="3" id="KW-1185">Reference proteome</keyword>
<evidence type="ECO:0000313" key="2">
    <source>
        <dbReference type="EMBL" id="TCN68472.1"/>
    </source>
</evidence>
<dbReference type="GO" id="GO:0008236">
    <property type="term" value="F:serine-type peptidase activity"/>
    <property type="evidence" value="ECO:0007669"/>
    <property type="project" value="InterPro"/>
</dbReference>
<evidence type="ECO:0000259" key="1">
    <source>
        <dbReference type="SMART" id="SM00245"/>
    </source>
</evidence>
<protein>
    <submittedName>
        <fullName evidence="2">Peptidase S41-like protein</fullName>
    </submittedName>
</protein>
<evidence type="ECO:0000313" key="3">
    <source>
        <dbReference type="Proteomes" id="UP000294830"/>
    </source>
</evidence>
<dbReference type="Proteomes" id="UP000294830">
    <property type="component" value="Unassembled WGS sequence"/>
</dbReference>
<dbReference type="SMART" id="SM00245">
    <property type="entry name" value="TSPc"/>
    <property type="match status" value="1"/>
</dbReference>
<name>A0A4R2EML0_9BACT</name>
<comment type="caution">
    <text evidence="2">The sequence shown here is derived from an EMBL/GenBank/DDBJ whole genome shotgun (WGS) entry which is preliminary data.</text>
</comment>
<organism evidence="2 3">
    <name type="scientific">Acetobacteroides hydrogenigenes</name>
    <dbReference type="NCBI Taxonomy" id="979970"/>
    <lineage>
        <taxon>Bacteria</taxon>
        <taxon>Pseudomonadati</taxon>
        <taxon>Bacteroidota</taxon>
        <taxon>Bacteroidia</taxon>
        <taxon>Bacteroidales</taxon>
        <taxon>Rikenellaceae</taxon>
        <taxon>Acetobacteroides</taxon>
    </lineage>
</organism>
<dbReference type="GO" id="GO:0004175">
    <property type="term" value="F:endopeptidase activity"/>
    <property type="evidence" value="ECO:0007669"/>
    <property type="project" value="TreeGrafter"/>
</dbReference>
<dbReference type="InterPro" id="IPR005151">
    <property type="entry name" value="Tail-specific_protease"/>
</dbReference>
<reference evidence="2 3" key="1">
    <citation type="submission" date="2019-03" db="EMBL/GenBank/DDBJ databases">
        <title>Genomic Encyclopedia of Archaeal and Bacterial Type Strains, Phase II (KMG-II): from individual species to whole genera.</title>
        <authorList>
            <person name="Goeker M."/>
        </authorList>
    </citation>
    <scope>NUCLEOTIDE SEQUENCE [LARGE SCALE GENOMIC DNA]</scope>
    <source>
        <strain evidence="2 3">RL-C</strain>
    </source>
</reference>
<dbReference type="EMBL" id="SLWB01000006">
    <property type="protein sequence ID" value="TCN68472.1"/>
    <property type="molecule type" value="Genomic_DNA"/>
</dbReference>
<dbReference type="RefSeq" id="WP_131839058.1">
    <property type="nucleotide sequence ID" value="NZ_SLWB01000006.1"/>
</dbReference>
<dbReference type="GO" id="GO:0006508">
    <property type="term" value="P:proteolysis"/>
    <property type="evidence" value="ECO:0007669"/>
    <property type="project" value="InterPro"/>
</dbReference>
<proteinExistence type="predicted"/>
<sequence length="529" mass="60265">MTKQILAFLCLLVLGGCTSVKQYNRKLAETKSPKDLQEDVDYLYRKLQAYHPQLYWYISKKELDYKFDSLKSSITEPMTSQEFYYKVAPVVSSIKEGHTQLIPLNRAFKRKDWDSLNVEKFGATPFAKLKFGIFDNRLYIIKNDSWNKDILPGTEVVAVNGITAQQLLDKYRSTLTADGYVTTFRDKMLGNRFARYFYRDFDFTDSLTCQLRYNDTLRTVLLKRTMPKDTAKSNTKVKAPKVKLTAAQRDSARSEKRRRVLLGYNSDEKIYSKNLSFYEKDSSIAIMKLNDFSGGQYEKFYRKSFKTLDSLKVKTLIIDLRNNPGGREAEVRNLYSYLADTNFAFLKKMEVTSPKSVLVTSIFKGSPILVDLFILPFYPIYATYALSHLSKGADGKYYLRLGKTVNKAKDPRFRGQVYVLINGGSFSASCIISSNLKGSKRATFVGEETGGAFNGTVAGRMPLFELPNSKLKARIGLFCMRPEHQTEPDGRGIIPDIAITPTLDDALKGNDPELNWVIAKVKQERETAK</sequence>
<accession>A0A4R2EML0</accession>